<dbReference type="PROSITE" id="PS51078">
    <property type="entry name" value="ICLR_ED"/>
    <property type="match status" value="1"/>
</dbReference>
<organism evidence="6 7">
    <name type="scientific">Citricoccus nitrophenolicus</name>
    <dbReference type="NCBI Taxonomy" id="863575"/>
    <lineage>
        <taxon>Bacteria</taxon>
        <taxon>Bacillati</taxon>
        <taxon>Actinomycetota</taxon>
        <taxon>Actinomycetes</taxon>
        <taxon>Micrococcales</taxon>
        <taxon>Micrococcaceae</taxon>
        <taxon>Citricoccus</taxon>
    </lineage>
</organism>
<dbReference type="InterPro" id="IPR036390">
    <property type="entry name" value="WH_DNA-bd_sf"/>
</dbReference>
<evidence type="ECO:0000259" key="5">
    <source>
        <dbReference type="PROSITE" id="PS51078"/>
    </source>
</evidence>
<evidence type="ECO:0000259" key="4">
    <source>
        <dbReference type="PROSITE" id="PS51077"/>
    </source>
</evidence>
<dbReference type="Gene3D" id="3.30.450.40">
    <property type="match status" value="1"/>
</dbReference>
<dbReference type="SUPFAM" id="SSF46785">
    <property type="entry name" value="Winged helix' DNA-binding domain"/>
    <property type="match status" value="1"/>
</dbReference>
<dbReference type="InterPro" id="IPR005471">
    <property type="entry name" value="Tscrpt_reg_IclR_N"/>
</dbReference>
<keyword evidence="1" id="KW-0805">Transcription regulation</keyword>
<keyword evidence="2" id="KW-0238">DNA-binding</keyword>
<dbReference type="SUPFAM" id="SSF55781">
    <property type="entry name" value="GAF domain-like"/>
    <property type="match status" value="1"/>
</dbReference>
<evidence type="ECO:0000256" key="1">
    <source>
        <dbReference type="ARBA" id="ARBA00023015"/>
    </source>
</evidence>
<feature type="domain" description="HTH iclR-type" evidence="4">
    <location>
        <begin position="15"/>
        <end position="76"/>
    </location>
</feature>
<proteinExistence type="predicted"/>
<evidence type="ECO:0000313" key="7">
    <source>
        <dbReference type="Proteomes" id="UP001484097"/>
    </source>
</evidence>
<name>A0ABV0IG53_9MICC</name>
<evidence type="ECO:0000256" key="3">
    <source>
        <dbReference type="ARBA" id="ARBA00023163"/>
    </source>
</evidence>
<dbReference type="Proteomes" id="UP001484097">
    <property type="component" value="Unassembled WGS sequence"/>
</dbReference>
<comment type="caution">
    <text evidence="6">The sequence shown here is derived from an EMBL/GenBank/DDBJ whole genome shotgun (WGS) entry which is preliminary data.</text>
</comment>
<sequence length="263" mass="28167">MRDTDRLTPSTPPILVSAERVLQVVRMVGNRGTVTVAEVARELTTSTSTAHRLLAACRAQDFVRQDVVGGAYVMGAALHELSLGATSAVQLREAAGSVLRRAAQILDETVGFVVAEGRDGRYVESVEGHRSVRITSLLGRHVPLNSFAGGRAILAALPPDEVERRLTSRILPGATPRSMTDWEDLTAELERIRARGWAVDFAEADLEAGSVAVAVIDSSGWPRGAVTVNVPLSRMTAKPEAVALARELTPFATTIQRRIRGGS</sequence>
<keyword evidence="7" id="KW-1185">Reference proteome</keyword>
<keyword evidence="3" id="KW-0804">Transcription</keyword>
<dbReference type="Gene3D" id="1.10.10.10">
    <property type="entry name" value="Winged helix-like DNA-binding domain superfamily/Winged helix DNA-binding domain"/>
    <property type="match status" value="1"/>
</dbReference>
<dbReference type="EMBL" id="JBDXMX010000002">
    <property type="protein sequence ID" value="MEO9247123.1"/>
    <property type="molecule type" value="Genomic_DNA"/>
</dbReference>
<dbReference type="Pfam" id="PF01614">
    <property type="entry name" value="IclR_C"/>
    <property type="match status" value="1"/>
</dbReference>
<protein>
    <submittedName>
        <fullName evidence="6">IclR family transcriptional regulator</fullName>
    </submittedName>
</protein>
<dbReference type="InterPro" id="IPR050707">
    <property type="entry name" value="HTH_MetabolicPath_Reg"/>
</dbReference>
<dbReference type="PROSITE" id="PS51077">
    <property type="entry name" value="HTH_ICLR"/>
    <property type="match status" value="1"/>
</dbReference>
<gene>
    <name evidence="6" type="ORF">ABDK96_05475</name>
</gene>
<dbReference type="SMART" id="SM00346">
    <property type="entry name" value="HTH_ICLR"/>
    <property type="match status" value="1"/>
</dbReference>
<reference evidence="6 7" key="1">
    <citation type="submission" date="2024-05" db="EMBL/GenBank/DDBJ databases">
        <authorList>
            <person name="Yi C."/>
        </authorList>
    </citation>
    <scope>NUCLEOTIDE SEQUENCE [LARGE SCALE GENOMIC DNA]</scope>
    <source>
        <strain evidence="6 7">XS13</strain>
    </source>
</reference>
<feature type="domain" description="IclR-ED" evidence="5">
    <location>
        <begin position="77"/>
        <end position="261"/>
    </location>
</feature>
<dbReference type="Pfam" id="PF09339">
    <property type="entry name" value="HTH_IclR"/>
    <property type="match status" value="1"/>
</dbReference>
<evidence type="ECO:0000256" key="2">
    <source>
        <dbReference type="ARBA" id="ARBA00023125"/>
    </source>
</evidence>
<dbReference type="RefSeq" id="WP_309814706.1">
    <property type="nucleotide sequence ID" value="NZ_JBDXMX010000002.1"/>
</dbReference>
<dbReference type="PANTHER" id="PTHR30136">
    <property type="entry name" value="HELIX-TURN-HELIX TRANSCRIPTIONAL REGULATOR, ICLR FAMILY"/>
    <property type="match status" value="1"/>
</dbReference>
<dbReference type="InterPro" id="IPR036388">
    <property type="entry name" value="WH-like_DNA-bd_sf"/>
</dbReference>
<evidence type="ECO:0000313" key="6">
    <source>
        <dbReference type="EMBL" id="MEO9247123.1"/>
    </source>
</evidence>
<accession>A0ABV0IG53</accession>
<dbReference type="InterPro" id="IPR029016">
    <property type="entry name" value="GAF-like_dom_sf"/>
</dbReference>
<dbReference type="InterPro" id="IPR014757">
    <property type="entry name" value="Tscrpt_reg_IclR_C"/>
</dbReference>
<dbReference type="PANTHER" id="PTHR30136:SF24">
    <property type="entry name" value="HTH-TYPE TRANSCRIPTIONAL REPRESSOR ALLR"/>
    <property type="match status" value="1"/>
</dbReference>